<organism evidence="3">
    <name type="scientific">Hemiselmis andersenii</name>
    <name type="common">Cryptophyte alga</name>
    <dbReference type="NCBI Taxonomy" id="464988"/>
    <lineage>
        <taxon>Eukaryota</taxon>
        <taxon>Cryptophyceae</taxon>
        <taxon>Cryptomonadales</taxon>
        <taxon>Hemiselmidaceae</taxon>
        <taxon>Hemiselmis</taxon>
    </lineage>
</organism>
<evidence type="ECO:0000259" key="2">
    <source>
        <dbReference type="Pfam" id="PF22053"/>
    </source>
</evidence>
<name>A0A6U2EPW8_HEMAN</name>
<dbReference type="EMBL" id="HBFK01008647">
    <property type="protein sequence ID" value="CAD8738692.1"/>
    <property type="molecule type" value="Transcribed_RNA"/>
</dbReference>
<dbReference type="InterPro" id="IPR054217">
    <property type="entry name" value="DUF6937"/>
</dbReference>
<dbReference type="InterPro" id="IPR054218">
    <property type="entry name" value="DUF6938"/>
</dbReference>
<reference evidence="3" key="1">
    <citation type="submission" date="2021-01" db="EMBL/GenBank/DDBJ databases">
        <authorList>
            <person name="Corre E."/>
            <person name="Pelletier E."/>
            <person name="Niang G."/>
            <person name="Scheremetjew M."/>
            <person name="Finn R."/>
            <person name="Kale V."/>
            <person name="Holt S."/>
            <person name="Cochrane G."/>
            <person name="Meng A."/>
            <person name="Brown T."/>
            <person name="Cohen L."/>
        </authorList>
    </citation>
    <scope>NUCLEOTIDE SEQUENCE</scope>
    <source>
        <strain evidence="3">CCMP441</strain>
    </source>
</reference>
<dbReference type="Pfam" id="PF22052">
    <property type="entry name" value="DUF6937"/>
    <property type="match status" value="1"/>
</dbReference>
<evidence type="ECO:0000313" key="3">
    <source>
        <dbReference type="EMBL" id="CAD8738692.1"/>
    </source>
</evidence>
<feature type="domain" description="DUF6937" evidence="1">
    <location>
        <begin position="113"/>
        <end position="278"/>
    </location>
</feature>
<protein>
    <submittedName>
        <fullName evidence="3">Uncharacterized protein</fullName>
    </submittedName>
</protein>
<feature type="domain" description="DUF6938" evidence="2">
    <location>
        <begin position="288"/>
        <end position="526"/>
    </location>
</feature>
<dbReference type="AlphaFoldDB" id="A0A6U2EPW8"/>
<sequence length="611" mass="65831">MKGCWAAPSHATMKNIGRSITAVVVIGLSLLFFENHQAAKYAALTASNTFDIDAYVTRGLGRGFENPPISDFDKAKVVTLHSLSVLGHNKTDAPIPLAFSPSPFVPNLHISKAKEVSSAGVSLSKPLIVGTIRMGFGHHRIAYATASWGIDSGSETLFHDLLAVESPEAGLIKRTDELYSKGSRLASELGGLIETTWGGFTSKSGDANALRTAYQLAEVLKPLLKGLDINQPIIATHSLVGLTAIAAGFKNVINLVIDNHPQWFLVVPGALNLVQGPKTLGKLLRMGVPETDVRLAGHWVPSDLVKNAEADSLVRLERVRAGAPLRILLPVGGAGAQRRWVSQLLEALGPLITKGSVQVIINAGDHKHMRGAFEEVLERMGMKPNDGYEVVTTIEGVHRFCSERRNATEPAHGVTLFAFDTYFPAVAATDLLSRVSDVLACKPSELAFYPLPKLMLRRVGDHEADSALRANELGEGTEEMREVSEAVSWIRLMLTRPAYLRNMNKRVIANVGAGVYDGCKNAVATALEMQKGTYSRSGGGAPAKISSSDGECTVTWDASSKYETLDEMEDAGEHTVEGGRGLRRMMEAEGECIVSFDASSKYETLDEMDSA</sequence>
<gene>
    <name evidence="3" type="ORF">HAND1043_LOCUS5184</name>
</gene>
<dbReference type="Pfam" id="PF22053">
    <property type="entry name" value="DUF6938"/>
    <property type="match status" value="1"/>
</dbReference>
<evidence type="ECO:0000259" key="1">
    <source>
        <dbReference type="Pfam" id="PF22052"/>
    </source>
</evidence>
<accession>A0A6U2EPW8</accession>
<proteinExistence type="predicted"/>